<feature type="transmembrane region" description="Helical" evidence="1">
    <location>
        <begin position="82"/>
        <end position="102"/>
    </location>
</feature>
<evidence type="ECO:0000313" key="4">
    <source>
        <dbReference type="Proteomes" id="UP001595711"/>
    </source>
</evidence>
<keyword evidence="1" id="KW-0472">Membrane</keyword>
<dbReference type="InterPro" id="IPR009936">
    <property type="entry name" value="DUF1468"/>
</dbReference>
<feature type="transmembrane region" description="Helical" evidence="1">
    <location>
        <begin position="16"/>
        <end position="36"/>
    </location>
</feature>
<dbReference type="RefSeq" id="WP_379723797.1">
    <property type="nucleotide sequence ID" value="NZ_JBHRYJ010000001.1"/>
</dbReference>
<evidence type="ECO:0000259" key="2">
    <source>
        <dbReference type="Pfam" id="PF07331"/>
    </source>
</evidence>
<name>A0ABV7VDZ2_9PROT</name>
<keyword evidence="1" id="KW-0812">Transmembrane</keyword>
<accession>A0ABV7VDZ2</accession>
<feature type="transmembrane region" description="Helical" evidence="1">
    <location>
        <begin position="122"/>
        <end position="144"/>
    </location>
</feature>
<evidence type="ECO:0000256" key="1">
    <source>
        <dbReference type="SAM" id="Phobius"/>
    </source>
</evidence>
<dbReference type="EMBL" id="JBHRYJ010000001">
    <property type="protein sequence ID" value="MFC3675364.1"/>
    <property type="molecule type" value="Genomic_DNA"/>
</dbReference>
<gene>
    <name evidence="3" type="ORF">ACFOOQ_07410</name>
</gene>
<keyword evidence="1" id="KW-1133">Transmembrane helix</keyword>
<protein>
    <submittedName>
        <fullName evidence="3">Tripartite tricarboxylate transporter TctB family protein</fullName>
    </submittedName>
</protein>
<reference evidence="4" key="1">
    <citation type="journal article" date="2019" name="Int. J. Syst. Evol. Microbiol.">
        <title>The Global Catalogue of Microorganisms (GCM) 10K type strain sequencing project: providing services to taxonomists for standard genome sequencing and annotation.</title>
        <authorList>
            <consortium name="The Broad Institute Genomics Platform"/>
            <consortium name="The Broad Institute Genome Sequencing Center for Infectious Disease"/>
            <person name="Wu L."/>
            <person name="Ma J."/>
        </authorList>
    </citation>
    <scope>NUCLEOTIDE SEQUENCE [LARGE SCALE GENOMIC DNA]</scope>
    <source>
        <strain evidence="4">KCTC 42182</strain>
    </source>
</reference>
<dbReference type="Proteomes" id="UP001595711">
    <property type="component" value="Unassembled WGS sequence"/>
</dbReference>
<organism evidence="3 4">
    <name type="scientific">Ferrovibrio xuzhouensis</name>
    <dbReference type="NCBI Taxonomy" id="1576914"/>
    <lineage>
        <taxon>Bacteria</taxon>
        <taxon>Pseudomonadati</taxon>
        <taxon>Pseudomonadota</taxon>
        <taxon>Alphaproteobacteria</taxon>
        <taxon>Rhodospirillales</taxon>
        <taxon>Rhodospirillaceae</taxon>
        <taxon>Ferrovibrio</taxon>
    </lineage>
</organism>
<dbReference type="Pfam" id="PF07331">
    <property type="entry name" value="TctB"/>
    <property type="match status" value="1"/>
</dbReference>
<comment type="caution">
    <text evidence="3">The sequence shown here is derived from an EMBL/GenBank/DDBJ whole genome shotgun (WGS) entry which is preliminary data.</text>
</comment>
<sequence length="154" mass="16089">MSDQPRETALARRSEQIAAGVVILFGVVVGAIAYGYPMGSLARPGPGFGPFLVACLIVGLGAAIMVEVHTGSFKPFRMPMRPLLATSAGILAFALLAERVGFMPATVALVLVSGLGERRLSYWPLVGLAVFMAVFGSAVFIWGLGVPLKSIGLQ</sequence>
<feature type="transmembrane region" description="Helical" evidence="1">
    <location>
        <begin position="48"/>
        <end position="70"/>
    </location>
</feature>
<keyword evidence="4" id="KW-1185">Reference proteome</keyword>
<proteinExistence type="predicted"/>
<evidence type="ECO:0000313" key="3">
    <source>
        <dbReference type="EMBL" id="MFC3675364.1"/>
    </source>
</evidence>
<feature type="domain" description="DUF1468" evidence="2">
    <location>
        <begin position="17"/>
        <end position="148"/>
    </location>
</feature>